<accession>C9LER3</accession>
<dbReference type="Gene3D" id="1.25.40.10">
    <property type="entry name" value="Tetratricopeptide repeat domain"/>
    <property type="match status" value="5"/>
</dbReference>
<dbReference type="PANTHER" id="PTHR23280:SF21">
    <property type="entry name" value="PROTEIN 4.1 HOMOLOG"/>
    <property type="match status" value="1"/>
</dbReference>
<keyword evidence="5" id="KW-1185">Reference proteome</keyword>
<dbReference type="GO" id="GO:0005856">
    <property type="term" value="C:cytoskeleton"/>
    <property type="evidence" value="ECO:0007669"/>
    <property type="project" value="TreeGrafter"/>
</dbReference>
<reference evidence="4" key="1">
    <citation type="submission" date="2009-09" db="EMBL/GenBank/DDBJ databases">
        <authorList>
            <person name="Weinstock G."/>
            <person name="Sodergren E."/>
            <person name="Clifton S."/>
            <person name="Fulton L."/>
            <person name="Fulton B."/>
            <person name="Courtney L."/>
            <person name="Fronick C."/>
            <person name="Harrison M."/>
            <person name="Strong C."/>
            <person name="Farmer C."/>
            <person name="Delahaunty K."/>
            <person name="Markovic C."/>
            <person name="Hall O."/>
            <person name="Minx P."/>
            <person name="Tomlinson C."/>
            <person name="Mitreva M."/>
            <person name="Nelson J."/>
            <person name="Hou S."/>
            <person name="Wollam A."/>
            <person name="Pepin K.H."/>
            <person name="Johnson M."/>
            <person name="Bhonagiri V."/>
            <person name="Nash W.E."/>
            <person name="Warren W."/>
            <person name="Chinwalla A."/>
            <person name="Mardis E.R."/>
            <person name="Wilson R.K."/>
        </authorList>
    </citation>
    <scope>NUCLEOTIDE SEQUENCE [LARGE SCALE GENOMIC DNA]</scope>
    <source>
        <strain evidence="4">ATCC 51259</strain>
    </source>
</reference>
<feature type="repeat" description="TPR" evidence="1">
    <location>
        <begin position="241"/>
        <end position="274"/>
    </location>
</feature>
<dbReference type="SMART" id="SM00028">
    <property type="entry name" value="TPR"/>
    <property type="match status" value="4"/>
</dbReference>
<dbReference type="AlphaFoldDB" id="C9LER3"/>
<dbReference type="SUPFAM" id="SSF48452">
    <property type="entry name" value="TPR-like"/>
    <property type="match status" value="2"/>
</dbReference>
<dbReference type="GO" id="GO:0031032">
    <property type="term" value="P:actomyosin structure organization"/>
    <property type="evidence" value="ECO:0007669"/>
    <property type="project" value="TreeGrafter"/>
</dbReference>
<evidence type="ECO:0000313" key="4">
    <source>
        <dbReference type="EMBL" id="EEX72232.1"/>
    </source>
</evidence>
<feature type="compositionally biased region" description="Basic and acidic residues" evidence="2">
    <location>
        <begin position="1164"/>
        <end position="1185"/>
    </location>
</feature>
<feature type="compositionally biased region" description="Basic and acidic residues" evidence="2">
    <location>
        <begin position="1021"/>
        <end position="1047"/>
    </location>
</feature>
<dbReference type="HOGENOM" id="CLU_007706_0_0_10"/>
<feature type="signal peptide" evidence="3">
    <location>
        <begin position="1"/>
        <end position="23"/>
    </location>
</feature>
<organism evidence="4 5">
    <name type="scientific">Alloprevotella tannerae ATCC 51259</name>
    <dbReference type="NCBI Taxonomy" id="626522"/>
    <lineage>
        <taxon>Bacteria</taxon>
        <taxon>Pseudomonadati</taxon>
        <taxon>Bacteroidota</taxon>
        <taxon>Bacteroidia</taxon>
        <taxon>Bacteroidales</taxon>
        <taxon>Prevotellaceae</taxon>
        <taxon>Alloprevotella</taxon>
    </lineage>
</organism>
<dbReference type="GeneID" id="84575870"/>
<dbReference type="PROSITE" id="PS50005">
    <property type="entry name" value="TPR"/>
    <property type="match status" value="1"/>
</dbReference>
<feature type="region of interest" description="Disordered" evidence="2">
    <location>
        <begin position="468"/>
        <end position="496"/>
    </location>
</feature>
<name>C9LER3_9BACT</name>
<feature type="compositionally biased region" description="Basic and acidic residues" evidence="2">
    <location>
        <begin position="1220"/>
        <end position="1249"/>
    </location>
</feature>
<feature type="chain" id="PRO_5002997244" evidence="3">
    <location>
        <begin position="24"/>
        <end position="1257"/>
    </location>
</feature>
<keyword evidence="1" id="KW-0802">TPR repeat</keyword>
<dbReference type="EMBL" id="ACIJ02000016">
    <property type="protein sequence ID" value="EEX72232.1"/>
    <property type="molecule type" value="Genomic_DNA"/>
</dbReference>
<gene>
    <name evidence="4" type="ORF">GCWU000325_00694</name>
</gene>
<evidence type="ECO:0000256" key="2">
    <source>
        <dbReference type="SAM" id="MobiDB-lite"/>
    </source>
</evidence>
<dbReference type="STRING" id="626522.GCWU000325_00694"/>
<dbReference type="RefSeq" id="WP_006254469.1">
    <property type="nucleotide sequence ID" value="NZ_GG700642.1"/>
</dbReference>
<evidence type="ECO:0000256" key="1">
    <source>
        <dbReference type="PROSITE-ProRule" id="PRU00339"/>
    </source>
</evidence>
<evidence type="ECO:0000256" key="3">
    <source>
        <dbReference type="SAM" id="SignalP"/>
    </source>
</evidence>
<feature type="compositionally biased region" description="Basic and acidic residues" evidence="2">
    <location>
        <begin position="468"/>
        <end position="479"/>
    </location>
</feature>
<feature type="compositionally biased region" description="Basic residues" evidence="2">
    <location>
        <begin position="1192"/>
        <end position="1204"/>
    </location>
</feature>
<dbReference type="Proteomes" id="UP000003460">
    <property type="component" value="Unassembled WGS sequence"/>
</dbReference>
<feature type="region of interest" description="Disordered" evidence="2">
    <location>
        <begin position="989"/>
        <end position="1257"/>
    </location>
</feature>
<feature type="compositionally biased region" description="Low complexity" evidence="2">
    <location>
        <begin position="1205"/>
        <end position="1219"/>
    </location>
</feature>
<evidence type="ECO:0000313" key="5">
    <source>
        <dbReference type="Proteomes" id="UP000003460"/>
    </source>
</evidence>
<dbReference type="PANTHER" id="PTHR23280">
    <property type="entry name" value="4.1 G PROTEIN"/>
    <property type="match status" value="1"/>
</dbReference>
<keyword evidence="3" id="KW-0732">Signal</keyword>
<dbReference type="Pfam" id="PF13174">
    <property type="entry name" value="TPR_6"/>
    <property type="match status" value="1"/>
</dbReference>
<comment type="caution">
    <text evidence="4">The sequence shown here is derived from an EMBL/GenBank/DDBJ whole genome shotgun (WGS) entry which is preliminary data.</text>
</comment>
<protein>
    <submittedName>
        <fullName evidence="4">Tetratricopeptide repeat protein</fullName>
    </submittedName>
</protein>
<dbReference type="InterPro" id="IPR011990">
    <property type="entry name" value="TPR-like_helical_dom_sf"/>
</dbReference>
<dbReference type="PROSITE" id="PS51257">
    <property type="entry name" value="PROKAR_LIPOPROTEIN"/>
    <property type="match status" value="1"/>
</dbReference>
<dbReference type="Pfam" id="PF13432">
    <property type="entry name" value="TPR_16"/>
    <property type="match status" value="2"/>
</dbReference>
<sequence>MKKIIALLILVVLLVGCSTKENTASTRFWQSFTTKYNTYYNGHEAYKEGLQSKENTNKDNYTKLLPVFLVGNEASRSAGSGQFDVTIEKCEKAIRTHSIKRKPVLNANKTRTPEMKAYLKRKEFNPFLKNAWLLMGKAQFQKGDFLEAASTFSYITRLYAAEPIVANEARLWMARCYAQLDWFYDAEDALNRLHRDSIPGRLQREVETTQADLLLRQARYAEALPRLRLAAKREPRRLLKARLYYLLGQLCRQQGRNDEAYKALGRCISLSPPYELAFNARILQTEVVAFQAVPVGQSDSLRSPSDRLPAISTRAASEGMIRRLRSMARADKNKDYLDQVYYAMGNIYLARRDTTAAITAYEHGRTKATKAGPEKGLLLLRLGELYWDRERFDLAQGCYTEALALIDKKGADYELTEKRTKVLDKLVPHTSAIQLQDSLQALAVAPESERNAAIDRVITALKKKEAAERREQAEAERQQDGGSDFASETPLRPSLRRSTQSQAFYFYNPMLVAQGKQDFARQWGRRKNEDYWRRSQKAAGAFLGPNGEVNPNADSLSQAADSLAADTDEQKLKPEDDPHNRAYYLKQLPFTEEAKEASNLILQNALYNAGVIEKDDLTDFPLAARTLERLVRHYPKFDRLQDAYYQLYLLYMRWQKPLEAEQYKRLLVEHFPDSAISKRLQDPNYLHDAQFAVQFEDSLYAATYNAYRKGDFATVGANFERSTQKYPDGANRDKFLFVQALTRLNRGEYKSAEDALSTLVKQYPKSELQPMAEQIVKGLQAGRKVGSGGMDFGGLWALRNAPNDSLSATKNGKAPTFNGNRRANFLFLVAYIRDSLDDNRLLYDLAQFNFSNFYVRNFDILKQNMALYAGELYNLKGKNAEKERSRVLNVVTFSVSGFRSFDEAHRYAQSVFKSPALANQLRRTHVYLISDENLALIPRVFSFVDYQRFYDKAFAPLKLNTDLPLDENYAPGSQRYEDKINPIYPKVVKQTDQKDSLQTAKPGLPTENVDSVATKPVIISDTDKSYPEKDNVNSVEKASKKEARQVEPEQNQTEPSKDKAETTKDKTEQKQDKQEPAKDKAEPTKDKTEQKQDKQDPAKGKTDPQQDKAEPAKGKTEQKQDKQEPTKDKQEADPKAEPAKQKQEPTPPPPPVVPEDDDSYPDDPPAKTEKPVKQEEEQQPAKEPAKQQPAKQQKKGTPTKKTPAKTKPQQPAKQKTTDPTQKKETKNQDKQSETPKKDTPQKENPQKQEDDGEWYPA</sequence>
<dbReference type="InterPro" id="IPR019734">
    <property type="entry name" value="TPR_rpt"/>
</dbReference>
<proteinExistence type="predicted"/>
<feature type="compositionally biased region" description="Basic and acidic residues" evidence="2">
    <location>
        <begin position="1055"/>
        <end position="1143"/>
    </location>
</feature>
<dbReference type="eggNOG" id="COG0457">
    <property type="taxonomic scope" value="Bacteria"/>
</dbReference>
<dbReference type="OrthoDB" id="1522549at2"/>